<dbReference type="InterPro" id="IPR020575">
    <property type="entry name" value="Hsp90_N"/>
</dbReference>
<accession>A0A401UTQ6</accession>
<keyword evidence="3" id="KW-1185">Reference proteome</keyword>
<evidence type="ECO:0000313" key="3">
    <source>
        <dbReference type="Proteomes" id="UP000287872"/>
    </source>
</evidence>
<evidence type="ECO:0000259" key="1">
    <source>
        <dbReference type="Pfam" id="PF24391"/>
    </source>
</evidence>
<reference evidence="2 3" key="1">
    <citation type="submission" date="2018-11" db="EMBL/GenBank/DDBJ databases">
        <title>Genome sequencing and assembly of Clostridium tagluense strain A121.</title>
        <authorList>
            <person name="Murakami T."/>
            <person name="Segawa T."/>
            <person name="Shcherbakova V.A."/>
            <person name="Mori H."/>
            <person name="Yoshimura Y."/>
        </authorList>
    </citation>
    <scope>NUCLEOTIDE SEQUENCE [LARGE SCALE GENOMIC DNA]</scope>
    <source>
        <strain evidence="2 3">A121</strain>
    </source>
</reference>
<feature type="domain" description="HD-CE" evidence="1">
    <location>
        <begin position="44"/>
        <end position="361"/>
    </location>
</feature>
<dbReference type="Pfam" id="PF13589">
    <property type="entry name" value="HATPase_c_3"/>
    <property type="match status" value="1"/>
</dbReference>
<proteinExistence type="predicted"/>
<organism evidence="2 3">
    <name type="scientific">Clostridium tagluense</name>
    <dbReference type="NCBI Taxonomy" id="360422"/>
    <lineage>
        <taxon>Bacteria</taxon>
        <taxon>Bacillati</taxon>
        <taxon>Bacillota</taxon>
        <taxon>Clostridia</taxon>
        <taxon>Eubacteriales</taxon>
        <taxon>Clostridiaceae</taxon>
        <taxon>Clostridium</taxon>
    </lineage>
</organism>
<dbReference type="InterPro" id="IPR036890">
    <property type="entry name" value="HATPase_C_sf"/>
</dbReference>
<dbReference type="Gene3D" id="3.30.565.10">
    <property type="entry name" value="Histidine kinase-like ATPase, C-terminal domain"/>
    <property type="match status" value="1"/>
</dbReference>
<dbReference type="RefSeq" id="WP_125005845.1">
    <property type="nucleotide sequence ID" value="NZ_BHYK01000043.1"/>
</dbReference>
<dbReference type="InterPro" id="IPR056471">
    <property type="entry name" value="HD-CE"/>
</dbReference>
<dbReference type="SUPFAM" id="SSF55874">
    <property type="entry name" value="ATPase domain of HSP90 chaperone/DNA topoisomerase II/histidine kinase"/>
    <property type="match status" value="1"/>
</dbReference>
<name>A0A401UTQ6_9CLOT</name>
<gene>
    <name evidence="2" type="ORF">Ctaglu_44610</name>
</gene>
<dbReference type="Proteomes" id="UP000287872">
    <property type="component" value="Unassembled WGS sequence"/>
</dbReference>
<evidence type="ECO:0000313" key="2">
    <source>
        <dbReference type="EMBL" id="GCD12838.1"/>
    </source>
</evidence>
<dbReference type="OrthoDB" id="1837345at2"/>
<protein>
    <recommendedName>
        <fullName evidence="1">HD-CE domain-containing protein</fullName>
    </recommendedName>
</protein>
<dbReference type="PRINTS" id="PR00775">
    <property type="entry name" value="HEATSHOCK90"/>
</dbReference>
<dbReference type="Pfam" id="PF24391">
    <property type="entry name" value="HD-CE"/>
    <property type="match status" value="1"/>
</dbReference>
<dbReference type="EMBL" id="BHYK01000043">
    <property type="protein sequence ID" value="GCD12838.1"/>
    <property type="molecule type" value="Genomic_DNA"/>
</dbReference>
<dbReference type="SUPFAM" id="SSF109604">
    <property type="entry name" value="HD-domain/PDEase-like"/>
    <property type="match status" value="1"/>
</dbReference>
<dbReference type="AlphaFoldDB" id="A0A401UTQ6"/>
<comment type="caution">
    <text evidence="2">The sequence shown here is derived from an EMBL/GenBank/DDBJ whole genome shotgun (WGS) entry which is preliminary data.</text>
</comment>
<sequence>MKINDCLKSKSENCDNEATKKLYLLAEDVVNKIRPHLKQITNELPEFDIHDDTHSERVIENIQLLLGDEMINGLSAYELFFIYLAAFLHDAAMALPKWERKLLRLTEGQEKFYHNDVNNPLLHDGRPPMKLSEAREYIISHKDQIYDNFDNCKDYILSFKTEGELIDDLSEQLSDYQDYRNGYIHKLNKAKTSLNAYLQLSDEIRYEYIRENHSIRIEKLVNNLSIMFDDKLEVKIGKKLTKTLGYICRSHGESFNYVRKLKFDDTYFGDGSVNTQFLCMMLRIGDILHFSYDRAPDSLYAEKMISSIESRKQWKIKSQGVINNIVNSGGIVRIKYDAFCDVPSFYYCLIDYFLWIEEEISNYAKMIKAMKQNMEFSKLVSRYEINISDTVDSKGVKYDEDIFKPVDDLCFKLNQSKILELLMGTNLYKDRFLCLREIYQNSLDTCRNMISCNPNENGYIEFGMDEEMVDGMSQKFLYCLDNGMGMTLDIINKYYLNIGNSYYRSKDFYRENIKHGNKFVATSQFGIGVLSSFMIGNKIYVATKHKSDNTFIRFMIDGPNEKFYYVNGNKFDDKENEISEHGTIIKLYLKDDILLNNTVISYYDIIRFEENKYKYKEINGEGNENEIKNNLLYLIQSFIVCLQDNISVNIKLKDKKLYKLMPMNRLLLNLKDYLPGEEMVETLSYRNYDNNVDKKETEYKLIANKERIDTLEVAIGYEGIKYKTEIALPKEKIDFNLFYSYNECATGFKVLIDGINVGVAPDIAEIFFNKVNREGVGLINFTGEIRPQLSVDRSSITDMDVSVEQGLNNLRKLVAVELFKVVKDHIINYQIEFNSDVARDIWKYIFKEYNWIGKELVEEIRKSEEIQVYVDEINGFSIEPLSVKQLIECEEYSYKIHDMRQFSTIIRYIIFHKITNSNHVALSDDIVTLKNCKFTSIIDVEEYEWDESKQAISINDYSGKYIEYDIVKDLFPLVKMETYKKFIHEDVSEYMGKIKIGRAYRSVMNLGRYVDARSVFPNSGIFTTRRNIYAIGRKEEFMKFNTIDLFKDYSNKNNKDYFIYTFISPAKLNDKEIMEIEKYKIVDEVYYNGVINGWSILFLGSTGETIIVPGIVSKKDVLKQISASFWMINGEIKYYFLDGTNITKEYIEKL</sequence>